<dbReference type="SUPFAM" id="SSF56112">
    <property type="entry name" value="Protein kinase-like (PK-like)"/>
    <property type="match status" value="1"/>
</dbReference>
<evidence type="ECO:0000256" key="5">
    <source>
        <dbReference type="ARBA" id="ARBA00037982"/>
    </source>
</evidence>
<keyword evidence="10" id="KW-1185">Reference proteome</keyword>
<dbReference type="PANTHER" id="PTHR11042">
    <property type="entry name" value="EUKARYOTIC TRANSLATION INITIATION FACTOR 2-ALPHA KINASE EIF2-ALPHA KINASE -RELATED"/>
    <property type="match status" value="1"/>
</dbReference>
<evidence type="ECO:0000256" key="1">
    <source>
        <dbReference type="ARBA" id="ARBA00022679"/>
    </source>
</evidence>
<evidence type="ECO:0000313" key="9">
    <source>
        <dbReference type="EMBL" id="RKP12008.1"/>
    </source>
</evidence>
<dbReference type="InterPro" id="IPR000719">
    <property type="entry name" value="Prot_kinase_dom"/>
</dbReference>
<dbReference type="PROSITE" id="PS50011">
    <property type="entry name" value="PROTEIN_KINASE_DOM"/>
    <property type="match status" value="1"/>
</dbReference>
<dbReference type="GO" id="GO:0005737">
    <property type="term" value="C:cytoplasm"/>
    <property type="evidence" value="ECO:0007669"/>
    <property type="project" value="TreeGrafter"/>
</dbReference>
<organism evidence="9 10">
    <name type="scientific">Piptocephalis cylindrospora</name>
    <dbReference type="NCBI Taxonomy" id="1907219"/>
    <lineage>
        <taxon>Eukaryota</taxon>
        <taxon>Fungi</taxon>
        <taxon>Fungi incertae sedis</taxon>
        <taxon>Zoopagomycota</taxon>
        <taxon>Zoopagomycotina</taxon>
        <taxon>Zoopagomycetes</taxon>
        <taxon>Zoopagales</taxon>
        <taxon>Piptocephalidaceae</taxon>
        <taxon>Piptocephalis</taxon>
    </lineage>
</organism>
<dbReference type="GO" id="GO:0005524">
    <property type="term" value="F:ATP binding"/>
    <property type="evidence" value="ECO:0007669"/>
    <property type="project" value="UniProtKB-UniRule"/>
</dbReference>
<feature type="non-terminal residue" evidence="9">
    <location>
        <position position="159"/>
    </location>
</feature>
<dbReference type="GO" id="GO:0005634">
    <property type="term" value="C:nucleus"/>
    <property type="evidence" value="ECO:0007669"/>
    <property type="project" value="TreeGrafter"/>
</dbReference>
<keyword evidence="4 6" id="KW-0067">ATP-binding</keyword>
<dbReference type="EMBL" id="KZ988528">
    <property type="protein sequence ID" value="RKP12008.1"/>
    <property type="molecule type" value="Genomic_DNA"/>
</dbReference>
<dbReference type="PANTHER" id="PTHR11042:SF190">
    <property type="entry name" value="MITOSIS INHIBITOR PROTEIN KINASE MIK1"/>
    <property type="match status" value="1"/>
</dbReference>
<dbReference type="PROSITE" id="PS00107">
    <property type="entry name" value="PROTEIN_KINASE_ATP"/>
    <property type="match status" value="1"/>
</dbReference>
<evidence type="ECO:0000256" key="2">
    <source>
        <dbReference type="ARBA" id="ARBA00022741"/>
    </source>
</evidence>
<comment type="similarity">
    <text evidence="5">Belongs to the protein kinase superfamily. Ser/Thr protein kinase family. GCN2 subfamily.</text>
</comment>
<evidence type="ECO:0000259" key="8">
    <source>
        <dbReference type="PROSITE" id="PS50011"/>
    </source>
</evidence>
<evidence type="ECO:0000256" key="6">
    <source>
        <dbReference type="PROSITE-ProRule" id="PRU10141"/>
    </source>
</evidence>
<dbReference type="InterPro" id="IPR008271">
    <property type="entry name" value="Ser/Thr_kinase_AS"/>
</dbReference>
<evidence type="ECO:0000256" key="3">
    <source>
        <dbReference type="ARBA" id="ARBA00022777"/>
    </source>
</evidence>
<keyword evidence="3 9" id="KW-0418">Kinase</keyword>
<dbReference type="PROSITE" id="PS00108">
    <property type="entry name" value="PROTEIN_KINASE_ST"/>
    <property type="match status" value="1"/>
</dbReference>
<dbReference type="GO" id="GO:0004674">
    <property type="term" value="F:protein serine/threonine kinase activity"/>
    <property type="evidence" value="ECO:0007669"/>
    <property type="project" value="UniProtKB-KW"/>
</dbReference>
<keyword evidence="7" id="KW-0723">Serine/threonine-protein kinase</keyword>
<dbReference type="InterPro" id="IPR011009">
    <property type="entry name" value="Kinase-like_dom_sf"/>
</dbReference>
<dbReference type="OrthoDB" id="5337378at2759"/>
<dbReference type="InterPro" id="IPR017441">
    <property type="entry name" value="Protein_kinase_ATP_BS"/>
</dbReference>
<dbReference type="AlphaFoldDB" id="A0A4P9XZS8"/>
<dbReference type="Gene3D" id="3.30.200.20">
    <property type="entry name" value="Phosphorylase Kinase, domain 1"/>
    <property type="match status" value="1"/>
</dbReference>
<dbReference type="Gene3D" id="1.10.510.10">
    <property type="entry name" value="Transferase(Phosphotransferase) domain 1"/>
    <property type="match status" value="1"/>
</dbReference>
<reference evidence="10" key="1">
    <citation type="journal article" date="2018" name="Nat. Microbiol.">
        <title>Leveraging single-cell genomics to expand the fungal tree of life.</title>
        <authorList>
            <person name="Ahrendt S.R."/>
            <person name="Quandt C.A."/>
            <person name="Ciobanu D."/>
            <person name="Clum A."/>
            <person name="Salamov A."/>
            <person name="Andreopoulos B."/>
            <person name="Cheng J.F."/>
            <person name="Woyke T."/>
            <person name="Pelin A."/>
            <person name="Henrissat B."/>
            <person name="Reynolds N.K."/>
            <person name="Benny G.L."/>
            <person name="Smith M.E."/>
            <person name="James T.Y."/>
            <person name="Grigoriev I.V."/>
        </authorList>
    </citation>
    <scope>NUCLEOTIDE SEQUENCE [LARGE SCALE GENOMIC DNA]</scope>
</reference>
<feature type="binding site" evidence="6">
    <location>
        <position position="34"/>
    </location>
    <ligand>
        <name>ATP</name>
        <dbReference type="ChEBI" id="CHEBI:30616"/>
    </ligand>
</feature>
<evidence type="ECO:0000313" key="10">
    <source>
        <dbReference type="Proteomes" id="UP000267251"/>
    </source>
</evidence>
<sequence length="159" mass="18146">MEGGFHWVRLLGKGSFAEVFHVRGRKDGRDYAIKRSVRPYTGVSDRKRQIMEVQALWAMQVGGKGREGSPYITRLISAWEEGSVLYLQMDAYTRGNLRDWLLKQGRERGPMKEEGLWRVVGQLGHALAWVHECGYLHLDVKPANCLLTQGWSVRLGDFG</sequence>
<accession>A0A4P9XZS8</accession>
<evidence type="ECO:0000256" key="7">
    <source>
        <dbReference type="RuleBase" id="RU000304"/>
    </source>
</evidence>
<gene>
    <name evidence="9" type="ORF">BJ684DRAFT_3861</name>
</gene>
<proteinExistence type="inferred from homology"/>
<dbReference type="Proteomes" id="UP000267251">
    <property type="component" value="Unassembled WGS sequence"/>
</dbReference>
<keyword evidence="1" id="KW-0808">Transferase</keyword>
<dbReference type="SMART" id="SM00220">
    <property type="entry name" value="S_TKc"/>
    <property type="match status" value="1"/>
</dbReference>
<dbReference type="Pfam" id="PF00069">
    <property type="entry name" value="Pkinase"/>
    <property type="match status" value="1"/>
</dbReference>
<feature type="domain" description="Protein kinase" evidence="8">
    <location>
        <begin position="5"/>
        <end position="159"/>
    </location>
</feature>
<keyword evidence="2 6" id="KW-0547">Nucleotide-binding</keyword>
<name>A0A4P9XZS8_9FUNG</name>
<dbReference type="GO" id="GO:0110031">
    <property type="term" value="P:negative regulation of G2/MI transition of meiotic cell cycle"/>
    <property type="evidence" value="ECO:0007669"/>
    <property type="project" value="TreeGrafter"/>
</dbReference>
<evidence type="ECO:0000256" key="4">
    <source>
        <dbReference type="ARBA" id="ARBA00022840"/>
    </source>
</evidence>
<protein>
    <submittedName>
        <fullName evidence="9">Kinase-like domain-containing protein</fullName>
    </submittedName>
</protein>
<dbReference type="InterPro" id="IPR050339">
    <property type="entry name" value="CC_SR_Kinase"/>
</dbReference>